<dbReference type="EMBL" id="BTRK01000001">
    <property type="protein sequence ID" value="GMR33122.1"/>
    <property type="molecule type" value="Genomic_DNA"/>
</dbReference>
<organism evidence="1 2">
    <name type="scientific">Pristionchus mayeri</name>
    <dbReference type="NCBI Taxonomy" id="1317129"/>
    <lineage>
        <taxon>Eukaryota</taxon>
        <taxon>Metazoa</taxon>
        <taxon>Ecdysozoa</taxon>
        <taxon>Nematoda</taxon>
        <taxon>Chromadorea</taxon>
        <taxon>Rhabditida</taxon>
        <taxon>Rhabditina</taxon>
        <taxon>Diplogasteromorpha</taxon>
        <taxon>Diplogasteroidea</taxon>
        <taxon>Neodiplogasteridae</taxon>
        <taxon>Pristionchus</taxon>
    </lineage>
</organism>
<feature type="non-terminal residue" evidence="1">
    <location>
        <position position="1"/>
    </location>
</feature>
<accession>A0AAN5C7V2</accession>
<reference evidence="2" key="1">
    <citation type="submission" date="2022-10" db="EMBL/GenBank/DDBJ databases">
        <title>Genome assembly of Pristionchus species.</title>
        <authorList>
            <person name="Yoshida K."/>
            <person name="Sommer R.J."/>
        </authorList>
    </citation>
    <scope>NUCLEOTIDE SEQUENCE [LARGE SCALE GENOMIC DNA]</scope>
    <source>
        <strain evidence="2">RS5460</strain>
    </source>
</reference>
<sequence>EAVSKDQQKFLGFCILDIFDINKMFETDLLFLQNLLRCLFICLKHNFEKPYMQENSSIYKNLALAFVLRKAESIFTKKHQMKQAMKYKQLSLHYEEIATERLELIREESFTTAQDMLNSNVNKPDWCTRGLLEVAYLGRLTRFMSHRV</sequence>
<comment type="caution">
    <text evidence="1">The sequence shown here is derived from an EMBL/GenBank/DDBJ whole genome shotgun (WGS) entry which is preliminary data.</text>
</comment>
<feature type="non-terminal residue" evidence="1">
    <location>
        <position position="148"/>
    </location>
</feature>
<evidence type="ECO:0000313" key="1">
    <source>
        <dbReference type="EMBL" id="GMR33122.1"/>
    </source>
</evidence>
<gene>
    <name evidence="1" type="ORF">PMAYCL1PPCAC_03317</name>
</gene>
<proteinExistence type="predicted"/>
<dbReference type="Proteomes" id="UP001328107">
    <property type="component" value="Unassembled WGS sequence"/>
</dbReference>
<dbReference type="AlphaFoldDB" id="A0AAN5C7V2"/>
<protein>
    <submittedName>
        <fullName evidence="1">Uncharacterized protein</fullName>
    </submittedName>
</protein>
<name>A0AAN5C7V2_9BILA</name>
<evidence type="ECO:0000313" key="2">
    <source>
        <dbReference type="Proteomes" id="UP001328107"/>
    </source>
</evidence>
<keyword evidence="2" id="KW-1185">Reference proteome</keyword>